<reference evidence="1 2" key="1">
    <citation type="submission" date="2015-07" db="EMBL/GenBank/DDBJ databases">
        <title>High-quality genome of monoxenous trypanosomatid Leptomonas pyrrhocoris.</title>
        <authorList>
            <person name="Flegontov P."/>
            <person name="Butenko A."/>
            <person name="Firsov S."/>
            <person name="Vlcek C."/>
            <person name="Logacheva M.D."/>
            <person name="Field M."/>
            <person name="Filatov D."/>
            <person name="Flegontova O."/>
            <person name="Gerasimov E."/>
            <person name="Jackson A.P."/>
            <person name="Kelly S."/>
            <person name="Opperdoes F."/>
            <person name="O'Reilly A."/>
            <person name="Votypka J."/>
            <person name="Yurchenko V."/>
            <person name="Lukes J."/>
        </authorList>
    </citation>
    <scope>NUCLEOTIDE SEQUENCE [LARGE SCALE GENOMIC DNA]</scope>
    <source>
        <strain evidence="1">H10</strain>
    </source>
</reference>
<dbReference type="AlphaFoldDB" id="A0A0M9G6R7"/>
<dbReference type="OrthoDB" id="275114at2759"/>
<comment type="caution">
    <text evidence="1">The sequence shown here is derived from an EMBL/GenBank/DDBJ whole genome shotgun (WGS) entry which is preliminary data.</text>
</comment>
<organism evidence="1 2">
    <name type="scientific">Leptomonas pyrrhocoris</name>
    <name type="common">Firebug parasite</name>
    <dbReference type="NCBI Taxonomy" id="157538"/>
    <lineage>
        <taxon>Eukaryota</taxon>
        <taxon>Discoba</taxon>
        <taxon>Euglenozoa</taxon>
        <taxon>Kinetoplastea</taxon>
        <taxon>Metakinetoplastina</taxon>
        <taxon>Trypanosomatida</taxon>
        <taxon>Trypanosomatidae</taxon>
        <taxon>Leishmaniinae</taxon>
        <taxon>Leptomonas</taxon>
    </lineage>
</organism>
<evidence type="ECO:0000313" key="1">
    <source>
        <dbReference type="EMBL" id="KPA83446.1"/>
    </source>
</evidence>
<dbReference type="Proteomes" id="UP000037923">
    <property type="component" value="Unassembled WGS sequence"/>
</dbReference>
<accession>A0A0M9G6R7</accession>
<dbReference type="VEuPathDB" id="TriTrypDB:LpyrH10_04_6240"/>
<dbReference type="GeneID" id="26903365"/>
<dbReference type="EMBL" id="LGTL01000004">
    <property type="protein sequence ID" value="KPA83446.1"/>
    <property type="molecule type" value="Genomic_DNA"/>
</dbReference>
<keyword evidence="2" id="KW-1185">Reference proteome</keyword>
<evidence type="ECO:0000313" key="2">
    <source>
        <dbReference type="Proteomes" id="UP000037923"/>
    </source>
</evidence>
<gene>
    <name evidence="1" type="ORF">ABB37_03074</name>
</gene>
<dbReference type="RefSeq" id="XP_015661885.1">
    <property type="nucleotide sequence ID" value="XM_015800283.1"/>
</dbReference>
<dbReference type="OMA" id="GLPDFMY"/>
<sequence length="414" mass="47509">MSLPFRCFRVLQVIRSGNALRFHAAYGAKALSHEDMTARFGSHTVNRDELALLEETEKCIAKWRLNKWEFRIPPLLNPAEREKVMLQQDILKSFCLNQADERKHVLHDIEIVVSLTGISADSVREKTRAWLQEEASKLRWKGEVNKAKELRDAFLRLEVYGSRDYRLLDRICCMYGLGMQGTFDEAFNNIIVQDPSTGKLSVDESNPFVELQAYIISRYPQIDIIHDFLGFNIVSGYRSSLSRFLVQCLAAKNNLTNPVSNSRVLLQVNASKEVLFDFGDSRGQIAQDDSVYGLPDFMYVRGSDIFLITIAAESHWLRKRQVPHAKQLEGIARRGSFVLGIPFEKVRIRNVLLPPNYVDAASLRRLTENVLEMAPDVVTKTAPWSSLYEKELDTKDVDYCELERTVNEEEWLTL</sequence>
<proteinExistence type="predicted"/>
<protein>
    <submittedName>
        <fullName evidence="1">Uncharacterized protein</fullName>
    </submittedName>
</protein>
<name>A0A0M9G6R7_LEPPY</name>